<evidence type="ECO:0000256" key="1">
    <source>
        <dbReference type="SAM" id="MobiDB-lite"/>
    </source>
</evidence>
<feature type="domain" description="PWWP" evidence="3">
    <location>
        <begin position="609"/>
        <end position="747"/>
    </location>
</feature>
<evidence type="ECO:0000259" key="3">
    <source>
        <dbReference type="Pfam" id="PF20886"/>
    </source>
</evidence>
<dbReference type="GeneID" id="115812129"/>
<evidence type="ECO:0000313" key="5">
    <source>
        <dbReference type="RefSeq" id="XP_030630478.1"/>
    </source>
</evidence>
<evidence type="ECO:0000313" key="4">
    <source>
        <dbReference type="Proteomes" id="UP000504632"/>
    </source>
</evidence>
<feature type="compositionally biased region" description="Polar residues" evidence="1">
    <location>
        <begin position="124"/>
        <end position="142"/>
    </location>
</feature>
<dbReference type="InterPro" id="IPR040263">
    <property type="entry name" value="PWP3A_3B_4"/>
</dbReference>
<dbReference type="Pfam" id="PF20884">
    <property type="entry name" value="MUM1-like_PWWP"/>
    <property type="match status" value="1"/>
</dbReference>
<evidence type="ECO:0000259" key="2">
    <source>
        <dbReference type="Pfam" id="PF20884"/>
    </source>
</evidence>
<dbReference type="Pfam" id="PF20886">
    <property type="entry name" value="PWP3A-B_C"/>
    <property type="match status" value="1"/>
</dbReference>
<dbReference type="Gene3D" id="2.30.30.140">
    <property type="match status" value="1"/>
</dbReference>
<proteinExistence type="predicted"/>
<dbReference type="Gene3D" id="6.10.300.20">
    <property type="match status" value="1"/>
</dbReference>
<protein>
    <submittedName>
        <fullName evidence="5">PWWP domain-containing DNA repair factor 3A</fullName>
    </submittedName>
</protein>
<dbReference type="OrthoDB" id="10013064at2759"/>
<feature type="compositionally biased region" description="Basic and acidic residues" evidence="1">
    <location>
        <begin position="368"/>
        <end position="378"/>
    </location>
</feature>
<keyword evidence="4" id="KW-1185">Reference proteome</keyword>
<dbReference type="RefSeq" id="XP_030630478.1">
    <property type="nucleotide sequence ID" value="XM_030774618.1"/>
</dbReference>
<dbReference type="PANTHER" id="PTHR31333">
    <property type="entry name" value="PWWP DOMAIN-CONTAINING DNA REPAIR FACTOR 3 FAMILY MEMBER"/>
    <property type="match status" value="1"/>
</dbReference>
<dbReference type="InParanoid" id="A0A6J2VF88"/>
<dbReference type="InterPro" id="IPR035504">
    <property type="entry name" value="MUM1-like_PWWP"/>
</dbReference>
<dbReference type="InterPro" id="IPR048795">
    <property type="entry name" value="PWP3A_3B_4_C"/>
</dbReference>
<name>A0A6J2VF88_CHACN</name>
<dbReference type="PANTHER" id="PTHR31333:SF6">
    <property type="entry name" value="MUM1 LIKE 1"/>
    <property type="match status" value="1"/>
</dbReference>
<reference evidence="5" key="1">
    <citation type="submission" date="2025-08" db="UniProtKB">
        <authorList>
            <consortium name="RefSeq"/>
        </authorList>
    </citation>
    <scope>IDENTIFICATION</scope>
</reference>
<sequence>MSSPDDSSLSPARKNPRRACQSFYASLANKAVRNPKTITKPEDSSLAGEHFTQAPPEQQREGDLLKKQSEKNHGRKVAKHFEQQQEPHSDVPAVPLASTRRSKAQGLTASNGLLRPLAPEPNLSVPQRTSSAQEKNGSTRLTRVSKEPSKGRKKKVTLTSSISKKVEDANPDVVSNGTHSEKLDCGLDNTDPAKPQKGLYKRASVRSSKRNQNHQPSSELFSDLKPTPPPEKDPTSAVSDFNLTSAPRTPKRSQSQLQPNPCLSSTPTEKLTTQCLSTQGSETAGPQSIKPRRQQSILDLSPVKAPKTEVALKSRGQLPKSLAASKPEVRRKRKGREDPGAPPTVKRNQKRKALTPESVQQNQAAPDRPQRCRPRFEPQETEIQEPAGENLSSDLSIELSPPEDPLPLNSTFCLSEEEEEDQDDDEELPSFLLQMEKKPLSITEGLCVWCKLRKYPFWPAMVKSVNHKSKKASIVFIDGLLFDKKRIRKGFSVSLRTLKPFDCEEAEQLVGKAKEKYGTAITWCLELISDYRIRVGCGSFVGSFIEYFADDISCPVRMKYPQGHSDLAFPSQLILKEQCQNSEYLEEEDAEEETTSDQLDEQLSKKVLPDRTKAARNRANKKLIDFIVKKRGVEKRLLAVLGGQETSKWLQALLKASRSVVDTYLEDEEQVDQLYTYLNKLYDNASKASSFLASMDRIRFILDVLLPEAIIHSIAVVEKLPLEKAEEKYRKGPCFSNRERQEFDMMIEQQMRLKAVTQCSSH</sequence>
<accession>A0A6J2VF88</accession>
<dbReference type="AlphaFoldDB" id="A0A6J2VF88"/>
<feature type="domain" description="MUM1-like PWWP" evidence="2">
    <location>
        <begin position="444"/>
        <end position="524"/>
    </location>
</feature>
<feature type="region of interest" description="Disordered" evidence="1">
    <location>
        <begin position="27"/>
        <end position="410"/>
    </location>
</feature>
<dbReference type="SUPFAM" id="SSF63748">
    <property type="entry name" value="Tudor/PWWP/MBT"/>
    <property type="match status" value="1"/>
</dbReference>
<feature type="compositionally biased region" description="Basic residues" evidence="1">
    <location>
        <begin position="199"/>
        <end position="212"/>
    </location>
</feature>
<dbReference type="CDD" id="cd06080">
    <property type="entry name" value="PWWP_MUM1-like"/>
    <property type="match status" value="1"/>
</dbReference>
<feature type="compositionally biased region" description="Polar residues" evidence="1">
    <location>
        <begin position="236"/>
        <end position="286"/>
    </location>
</feature>
<dbReference type="Proteomes" id="UP000504632">
    <property type="component" value="Chromosome 5"/>
</dbReference>
<feature type="compositionally biased region" description="Basic and acidic residues" evidence="1">
    <location>
        <begin position="58"/>
        <end position="72"/>
    </location>
</feature>
<feature type="compositionally biased region" description="Basic and acidic residues" evidence="1">
    <location>
        <begin position="79"/>
        <end position="89"/>
    </location>
</feature>
<gene>
    <name evidence="5" type="primary">LOC115812129</name>
</gene>
<organism evidence="4 5">
    <name type="scientific">Chanos chanos</name>
    <name type="common">Milkfish</name>
    <name type="synonym">Mugil chanos</name>
    <dbReference type="NCBI Taxonomy" id="29144"/>
    <lineage>
        <taxon>Eukaryota</taxon>
        <taxon>Metazoa</taxon>
        <taxon>Chordata</taxon>
        <taxon>Craniata</taxon>
        <taxon>Vertebrata</taxon>
        <taxon>Euteleostomi</taxon>
        <taxon>Actinopterygii</taxon>
        <taxon>Neopterygii</taxon>
        <taxon>Teleostei</taxon>
        <taxon>Ostariophysi</taxon>
        <taxon>Gonorynchiformes</taxon>
        <taxon>Chanidae</taxon>
        <taxon>Chanos</taxon>
    </lineage>
</organism>